<feature type="transmembrane region" description="Helical" evidence="1">
    <location>
        <begin position="6"/>
        <end position="30"/>
    </location>
</feature>
<feature type="non-terminal residue" evidence="2">
    <location>
        <position position="167"/>
    </location>
</feature>
<name>C7DK00_9APHY</name>
<evidence type="ECO:0000256" key="1">
    <source>
        <dbReference type="SAM" id="Phobius"/>
    </source>
</evidence>
<evidence type="ECO:0000313" key="2">
    <source>
        <dbReference type="EMBL" id="ACT52854.1"/>
    </source>
</evidence>
<dbReference type="AlphaFoldDB" id="C7DK00"/>
<organism evidence="2">
    <name type="scientific">Polyporus grammocephalus</name>
    <dbReference type="NCBI Taxonomy" id="196234"/>
    <lineage>
        <taxon>Eukaryota</taxon>
        <taxon>Fungi</taxon>
        <taxon>Dikarya</taxon>
        <taxon>Basidiomycota</taxon>
        <taxon>Agaricomycotina</taxon>
        <taxon>Agaricomycetes</taxon>
        <taxon>Polyporales</taxon>
        <taxon>Polyporaceae</taxon>
        <taxon>Polyporus</taxon>
    </lineage>
</organism>
<reference evidence="2" key="1">
    <citation type="submission" date="2009-05" db="EMBL/GenBank/DDBJ databases">
        <title>Characterization of Differentially Expressed Genes Related to Laccase Biosynthesis of White-Rot Fungus TR16.</title>
        <authorList>
            <person name="Chen Q.-T."/>
            <person name="Guo L.-Q."/>
            <person name="Lin J.-F."/>
        </authorList>
    </citation>
    <scope>NUCLEOTIDE SEQUENCE</scope>
    <source>
        <strain evidence="2">TR16</strain>
    </source>
</reference>
<accession>C7DK00</accession>
<keyword evidence="1" id="KW-0812">Transmembrane</keyword>
<keyword evidence="1" id="KW-1133">Transmembrane helix</keyword>
<proteinExistence type="evidence at transcript level"/>
<dbReference type="EMBL" id="GQ141639">
    <property type="protein sequence ID" value="ACT52854.1"/>
    <property type="molecule type" value="mRNA"/>
</dbReference>
<protein>
    <submittedName>
        <fullName evidence="2">Mitochondrial DNA</fullName>
    </submittedName>
</protein>
<sequence>RLLIELLIQLFHLCLIIHNYFKLSLTVLFTIAKFIILSLRGWFPYIPTSLLSSYLILLSPPPLLPWPGGGGRGKSKIILTYRTIIPSLVTGVYFCLNLFLGYSDFTRHYFRSLGSFPFLSLMKCFTSGSSDIKGFPYDRLHFLTTISRIGDPILIRPLRSCLQPYQQ</sequence>
<feature type="transmembrane region" description="Helical" evidence="1">
    <location>
        <begin position="42"/>
        <end position="59"/>
    </location>
</feature>
<keyword evidence="1" id="KW-0472">Membrane</keyword>
<feature type="transmembrane region" description="Helical" evidence="1">
    <location>
        <begin position="79"/>
        <end position="102"/>
    </location>
</feature>
<feature type="non-terminal residue" evidence="2">
    <location>
        <position position="1"/>
    </location>
</feature>